<feature type="domain" description="Secretin/TonB short N-terminal" evidence="5">
    <location>
        <begin position="111"/>
        <end position="162"/>
    </location>
</feature>
<evidence type="ECO:0000256" key="3">
    <source>
        <dbReference type="ARBA" id="ARBA00023237"/>
    </source>
</evidence>
<dbReference type="InterPro" id="IPR001775">
    <property type="entry name" value="GspD/PilQ"/>
</dbReference>
<accession>A0ABU5UY76</accession>
<proteinExistence type="inferred from homology"/>
<sequence length="562" mass="60163">MRHLPRLLAGGIGSLMLAACTNMPPRSVQDLPPVEHKALERTSTALAEESAKFLQAQDKRLASLEHKGTRTPTTTPLAPVYDPLEHSVVSISMFDADVGQLLWALAGELKMNLIVDPRVLEQKQRSSLQLSNVSAREVFNHILDAFDLHGELRGGALVVSQTKERIFNVDMLNSVTSLELNSGGDVFGAGMQGEGGAGQSLRGSLSMSGSVGKDNDPYKQLAAALDVILDADKSKQAPTPTAPDQPKPPAVASYNLDAGSGTLFVRARPSQMRAVEQLIEHNKQKLRRQVLVEAQILDVSLNDSSNYGVDWNLLRDRVAGIYGDTAATILPDANTPLSYDGLTRLGQQPRTITFPNQTLGSSLGRAMGLSYTTDTFSAAVNVLRGFGNVKVLSNPSVRVRNGSPAYLSVGTNIRYVTKSTSNFSNTGGSGGSYNQSTDIQTDSLFSGVVIGVAPMIHENGSVELLVHPMQTEVDASSLTLREFPNGNAVTLPQVNVKGITTTLNLRDGDTVMLGGLIDQNASLDDKGIPGLSDVPVFGRMFGSRAKTHTTRELVLVLRVKVL</sequence>
<organism evidence="6 7">
    <name type="scientific">Stenotrophomonas capsici</name>
    <dbReference type="NCBI Taxonomy" id="3110230"/>
    <lineage>
        <taxon>Bacteria</taxon>
        <taxon>Pseudomonadati</taxon>
        <taxon>Pseudomonadota</taxon>
        <taxon>Gammaproteobacteria</taxon>
        <taxon>Lysobacterales</taxon>
        <taxon>Lysobacteraceae</taxon>
        <taxon>Stenotrophomonas</taxon>
    </lineage>
</organism>
<keyword evidence="2" id="KW-0472">Membrane</keyword>
<reference evidence="6 7" key="1">
    <citation type="submission" date="2023-12" db="EMBL/GenBank/DDBJ databases">
        <title>Stenotrophomonas guangdongensis sp. nov., isolated from wilted pepper plants (Capsicum annuum).</title>
        <authorList>
            <person name="Qiu M."/>
            <person name="Li Y."/>
            <person name="Liu Q."/>
            <person name="Zhang X."/>
            <person name="Huang Y."/>
            <person name="Guo R."/>
            <person name="Hu M."/>
            <person name="Zhou J."/>
            <person name="Zhou X."/>
        </authorList>
    </citation>
    <scope>NUCLEOTIDE SEQUENCE [LARGE SCALE GENOMIC DNA]</scope>
    <source>
        <strain evidence="6 7">MH1</strain>
    </source>
</reference>
<dbReference type="InterPro" id="IPR050810">
    <property type="entry name" value="Bact_Secretion_Sys_Channel"/>
</dbReference>
<dbReference type="Pfam" id="PF00263">
    <property type="entry name" value="Secretin"/>
    <property type="match status" value="1"/>
</dbReference>
<keyword evidence="7" id="KW-1185">Reference proteome</keyword>
<evidence type="ECO:0000259" key="5">
    <source>
        <dbReference type="SMART" id="SM00965"/>
    </source>
</evidence>
<evidence type="ECO:0000256" key="2">
    <source>
        <dbReference type="ARBA" id="ARBA00023136"/>
    </source>
</evidence>
<evidence type="ECO:0000256" key="4">
    <source>
        <dbReference type="RuleBase" id="RU004003"/>
    </source>
</evidence>
<keyword evidence="1" id="KW-0813">Transport</keyword>
<dbReference type="RefSeq" id="WP_323437641.1">
    <property type="nucleotide sequence ID" value="NZ_JAYFUH010000036.1"/>
</dbReference>
<comment type="caution">
    <text evidence="6">The sequence shown here is derived from an EMBL/GenBank/DDBJ whole genome shotgun (WGS) entry which is preliminary data.</text>
</comment>
<dbReference type="PRINTS" id="PR00811">
    <property type="entry name" value="BCTERIALGSPD"/>
</dbReference>
<name>A0ABU5UY76_9GAMM</name>
<comment type="similarity">
    <text evidence="4">Belongs to the bacterial secretin family.</text>
</comment>
<dbReference type="NCBIfam" id="TIGR02519">
    <property type="entry name" value="pilus_MshL"/>
    <property type="match status" value="1"/>
</dbReference>
<dbReference type="Proteomes" id="UP001301653">
    <property type="component" value="Unassembled WGS sequence"/>
</dbReference>
<keyword evidence="3" id="KW-0998">Cell outer membrane</keyword>
<dbReference type="InterPro" id="IPR013358">
    <property type="entry name" value="Pilus_biogenesis_MshL"/>
</dbReference>
<evidence type="ECO:0000313" key="7">
    <source>
        <dbReference type="Proteomes" id="UP001301653"/>
    </source>
</evidence>
<evidence type="ECO:0000313" key="6">
    <source>
        <dbReference type="EMBL" id="MEA5666056.1"/>
    </source>
</evidence>
<dbReference type="PROSITE" id="PS51257">
    <property type="entry name" value="PROKAR_LIPOPROTEIN"/>
    <property type="match status" value="1"/>
</dbReference>
<dbReference type="PANTHER" id="PTHR30332:SF17">
    <property type="entry name" value="TYPE IV PILIATION SYSTEM PROTEIN DR_0774-RELATED"/>
    <property type="match status" value="1"/>
</dbReference>
<evidence type="ECO:0000256" key="1">
    <source>
        <dbReference type="ARBA" id="ARBA00022448"/>
    </source>
</evidence>
<gene>
    <name evidence="6" type="primary">mshL</name>
    <name evidence="6" type="ORF">VA603_00700</name>
</gene>
<dbReference type="PANTHER" id="PTHR30332">
    <property type="entry name" value="PROBABLE GENERAL SECRETION PATHWAY PROTEIN D"/>
    <property type="match status" value="1"/>
</dbReference>
<dbReference type="InterPro" id="IPR004846">
    <property type="entry name" value="T2SS/T3SS_dom"/>
</dbReference>
<dbReference type="SMART" id="SM00965">
    <property type="entry name" value="STN"/>
    <property type="match status" value="1"/>
</dbReference>
<dbReference type="InterPro" id="IPR011662">
    <property type="entry name" value="Secretin/TonB_short_N"/>
</dbReference>
<dbReference type="EMBL" id="JAYFUH010000036">
    <property type="protein sequence ID" value="MEA5666056.1"/>
    <property type="molecule type" value="Genomic_DNA"/>
</dbReference>
<protein>
    <submittedName>
        <fullName evidence="6">Pilus (MSHA type) biogenesis protein MshL</fullName>
    </submittedName>
</protein>
<dbReference type="Gene3D" id="3.55.50.30">
    <property type="match status" value="1"/>
</dbReference>